<comment type="caution">
    <text evidence="1">The sequence shown here is derived from an EMBL/GenBank/DDBJ whole genome shotgun (WGS) entry which is preliminary data.</text>
</comment>
<gene>
    <name evidence="1" type="ORF">BDY19DRAFT_175203</name>
</gene>
<dbReference type="EMBL" id="MU274913">
    <property type="protein sequence ID" value="KAI0088619.1"/>
    <property type="molecule type" value="Genomic_DNA"/>
</dbReference>
<evidence type="ECO:0000313" key="2">
    <source>
        <dbReference type="Proteomes" id="UP001055072"/>
    </source>
</evidence>
<name>A0ACB8U398_9APHY</name>
<dbReference type="Proteomes" id="UP001055072">
    <property type="component" value="Unassembled WGS sequence"/>
</dbReference>
<accession>A0ACB8U398</accession>
<proteinExistence type="predicted"/>
<organism evidence="1 2">
    <name type="scientific">Irpex rosettiformis</name>
    <dbReference type="NCBI Taxonomy" id="378272"/>
    <lineage>
        <taxon>Eukaryota</taxon>
        <taxon>Fungi</taxon>
        <taxon>Dikarya</taxon>
        <taxon>Basidiomycota</taxon>
        <taxon>Agaricomycotina</taxon>
        <taxon>Agaricomycetes</taxon>
        <taxon>Polyporales</taxon>
        <taxon>Irpicaceae</taxon>
        <taxon>Irpex</taxon>
    </lineage>
</organism>
<sequence length="162" mass="18076">MDCLTYFGIVRHYLGRSYISNNISIRGIPLAKIARSSAGLTDEGEQRSFVKLPFELVFLHCRTTRQSSGSDNDHFDYRGVMYKRGCNARSLRMMATGDHQASCTGCISKMKLDKELIISMASNYNQPSRTCPDSRSLTGCHRSLRGPGTVVQVLPDRSSHHA</sequence>
<evidence type="ECO:0000313" key="1">
    <source>
        <dbReference type="EMBL" id="KAI0088619.1"/>
    </source>
</evidence>
<protein>
    <submittedName>
        <fullName evidence="1">Uncharacterized protein</fullName>
    </submittedName>
</protein>
<keyword evidence="2" id="KW-1185">Reference proteome</keyword>
<reference evidence="1" key="1">
    <citation type="journal article" date="2021" name="Environ. Microbiol.">
        <title>Gene family expansions and transcriptome signatures uncover fungal adaptations to wood decay.</title>
        <authorList>
            <person name="Hage H."/>
            <person name="Miyauchi S."/>
            <person name="Viragh M."/>
            <person name="Drula E."/>
            <person name="Min B."/>
            <person name="Chaduli D."/>
            <person name="Navarro D."/>
            <person name="Favel A."/>
            <person name="Norest M."/>
            <person name="Lesage-Meessen L."/>
            <person name="Balint B."/>
            <person name="Merenyi Z."/>
            <person name="de Eugenio L."/>
            <person name="Morin E."/>
            <person name="Martinez A.T."/>
            <person name="Baldrian P."/>
            <person name="Stursova M."/>
            <person name="Martinez M.J."/>
            <person name="Novotny C."/>
            <person name="Magnuson J.K."/>
            <person name="Spatafora J.W."/>
            <person name="Maurice S."/>
            <person name="Pangilinan J."/>
            <person name="Andreopoulos W."/>
            <person name="LaButti K."/>
            <person name="Hundley H."/>
            <person name="Na H."/>
            <person name="Kuo A."/>
            <person name="Barry K."/>
            <person name="Lipzen A."/>
            <person name="Henrissat B."/>
            <person name="Riley R."/>
            <person name="Ahrendt S."/>
            <person name="Nagy L.G."/>
            <person name="Grigoriev I.V."/>
            <person name="Martin F."/>
            <person name="Rosso M.N."/>
        </authorList>
    </citation>
    <scope>NUCLEOTIDE SEQUENCE</scope>
    <source>
        <strain evidence="1">CBS 384.51</strain>
    </source>
</reference>